<sequence>MGGGAWPFLVGGVICLVNSVNERDISLLTILELRIKLGKTGLYWDFNSILNEAEKEGGHRRLRAHMNEFKVVMDDLALVDIKPDSGWEAKKIIGSAWNRADIEYREKMESVRSVLGYWQCKKYGKMKSEIQRLEKNIDWIIDSSSRGDSVNNLKEYRKRLNFLYAREESY</sequence>
<dbReference type="AlphaFoldDB" id="A0A2P5XVC4"/>
<evidence type="ECO:0000313" key="2">
    <source>
        <dbReference type="Proteomes" id="UP000239757"/>
    </source>
</evidence>
<proteinExistence type="predicted"/>
<dbReference type="OrthoDB" id="999675at2759"/>
<protein>
    <submittedName>
        <fullName evidence="1">Uncharacterized protein</fullName>
    </submittedName>
</protein>
<gene>
    <name evidence="1" type="ORF">GOBAR_AA13371</name>
</gene>
<name>A0A2P5XVC4_GOSBA</name>
<reference evidence="1 2" key="1">
    <citation type="submission" date="2015-01" db="EMBL/GenBank/DDBJ databases">
        <title>Genome of allotetraploid Gossypium barbadense reveals genomic plasticity and fiber elongation in cotton evolution.</title>
        <authorList>
            <person name="Chen X."/>
            <person name="Liu X."/>
            <person name="Zhao B."/>
            <person name="Zheng H."/>
            <person name="Hu Y."/>
            <person name="Lu G."/>
            <person name="Yang C."/>
            <person name="Chen J."/>
            <person name="Shan C."/>
            <person name="Zhang L."/>
            <person name="Zhou Y."/>
            <person name="Wang L."/>
            <person name="Guo W."/>
            <person name="Bai Y."/>
            <person name="Ruan J."/>
            <person name="Shangguan X."/>
            <person name="Mao Y."/>
            <person name="Jiang J."/>
            <person name="Zhu Y."/>
            <person name="Lei J."/>
            <person name="Kang H."/>
            <person name="Chen S."/>
            <person name="He X."/>
            <person name="Wang R."/>
            <person name="Wang Y."/>
            <person name="Chen J."/>
            <person name="Wang L."/>
            <person name="Yu S."/>
            <person name="Wang B."/>
            <person name="Wei J."/>
            <person name="Song S."/>
            <person name="Lu X."/>
            <person name="Gao Z."/>
            <person name="Gu W."/>
            <person name="Deng X."/>
            <person name="Ma D."/>
            <person name="Wang S."/>
            <person name="Liang W."/>
            <person name="Fang L."/>
            <person name="Cai C."/>
            <person name="Zhu X."/>
            <person name="Zhou B."/>
            <person name="Zhang Y."/>
            <person name="Chen Z."/>
            <person name="Xu S."/>
            <person name="Zhu R."/>
            <person name="Wang S."/>
            <person name="Zhang T."/>
            <person name="Zhao G."/>
        </authorList>
    </citation>
    <scope>NUCLEOTIDE SEQUENCE [LARGE SCALE GENOMIC DNA]</scope>
    <source>
        <strain evidence="2">cv. Xinhai21</strain>
        <tissue evidence="1">Leaf</tissue>
    </source>
</reference>
<accession>A0A2P5XVC4</accession>
<dbReference type="Proteomes" id="UP000239757">
    <property type="component" value="Unassembled WGS sequence"/>
</dbReference>
<evidence type="ECO:0000313" key="1">
    <source>
        <dbReference type="EMBL" id="PPS07264.1"/>
    </source>
</evidence>
<organism evidence="1 2">
    <name type="scientific">Gossypium barbadense</name>
    <name type="common">Sea Island cotton</name>
    <name type="synonym">Hibiscus barbadensis</name>
    <dbReference type="NCBI Taxonomy" id="3634"/>
    <lineage>
        <taxon>Eukaryota</taxon>
        <taxon>Viridiplantae</taxon>
        <taxon>Streptophyta</taxon>
        <taxon>Embryophyta</taxon>
        <taxon>Tracheophyta</taxon>
        <taxon>Spermatophyta</taxon>
        <taxon>Magnoliopsida</taxon>
        <taxon>eudicotyledons</taxon>
        <taxon>Gunneridae</taxon>
        <taxon>Pentapetalae</taxon>
        <taxon>rosids</taxon>
        <taxon>malvids</taxon>
        <taxon>Malvales</taxon>
        <taxon>Malvaceae</taxon>
        <taxon>Malvoideae</taxon>
        <taxon>Gossypium</taxon>
    </lineage>
</organism>
<dbReference type="EMBL" id="KZ664162">
    <property type="protein sequence ID" value="PPS07264.1"/>
    <property type="molecule type" value="Genomic_DNA"/>
</dbReference>